<dbReference type="KEGG" id="wce:WS08_0290"/>
<dbReference type="KEGG" id="wct:WS74_0290"/>
<proteinExistence type="predicted"/>
<gene>
    <name evidence="2" type="ORF">WS74_0290</name>
</gene>
<sequence length="116" mass="12702">MEQTENSLQIMEQRIAIIMRIGVGISMTIMIIGLALFFMTPATAVPTNLVDIYQAMLSLNGTAWMMMGLFCLILTPVLRVVSSIIYFLHAKDTTYVLITGLVLAILVVGMIYGAIG</sequence>
<name>A0A075TUI4_9LACO</name>
<dbReference type="EMBL" id="CP009223">
    <property type="protein sequence ID" value="AIM62542.1"/>
    <property type="molecule type" value="Genomic_DNA"/>
</dbReference>
<protein>
    <recommendedName>
        <fullName evidence="4">Integral membrane protein</fullName>
    </recommendedName>
</protein>
<dbReference type="STRING" id="759620.WS105_0288"/>
<dbReference type="Pfam" id="PF07843">
    <property type="entry name" value="DUF1634"/>
    <property type="match status" value="1"/>
</dbReference>
<dbReference type="PATRIC" id="fig|759620.7.peg.274"/>
<organism evidence="2 3">
    <name type="scientific">Weissella ceti</name>
    <dbReference type="NCBI Taxonomy" id="759620"/>
    <lineage>
        <taxon>Bacteria</taxon>
        <taxon>Bacillati</taxon>
        <taxon>Bacillota</taxon>
        <taxon>Bacilli</taxon>
        <taxon>Lactobacillales</taxon>
        <taxon>Lactobacillaceae</taxon>
        <taxon>Weissella</taxon>
    </lineage>
</organism>
<dbReference type="InterPro" id="IPR012861">
    <property type="entry name" value="DUF1634"/>
</dbReference>
<feature type="transmembrane region" description="Helical" evidence="1">
    <location>
        <begin position="64"/>
        <end position="88"/>
    </location>
</feature>
<feature type="transmembrane region" description="Helical" evidence="1">
    <location>
        <begin position="21"/>
        <end position="44"/>
    </location>
</feature>
<evidence type="ECO:0008006" key="4">
    <source>
        <dbReference type="Google" id="ProtNLM"/>
    </source>
</evidence>
<evidence type="ECO:0000256" key="1">
    <source>
        <dbReference type="SAM" id="Phobius"/>
    </source>
</evidence>
<keyword evidence="1" id="KW-0472">Membrane</keyword>
<dbReference type="OrthoDB" id="1682804at2"/>
<keyword evidence="3" id="KW-1185">Reference proteome</keyword>
<accession>A0A075TUI4</accession>
<reference evidence="2 3" key="1">
    <citation type="journal article" date="2014" name="Genome Announc.">
        <title>Complete Genome Sequences of Fish Pathogenic Weissella ceti Strains WS74 and WS105.</title>
        <authorList>
            <person name="Figueiredo H.C."/>
            <person name="Leal C.A."/>
            <person name="Dorella F.A."/>
            <person name="Carvalho A.F."/>
            <person name="Soares S.C."/>
            <person name="Pereira F.L."/>
            <person name="Azevedo V.A."/>
        </authorList>
    </citation>
    <scope>NUCLEOTIDE SEQUENCE [LARGE SCALE GENOMIC DNA]</scope>
    <source>
        <strain evidence="2 3">WS74</strain>
    </source>
</reference>
<dbReference type="RefSeq" id="WP_009495804.1">
    <property type="nucleotide sequence ID" value="NZ_CP009223.1"/>
</dbReference>
<feature type="transmembrane region" description="Helical" evidence="1">
    <location>
        <begin position="95"/>
        <end position="115"/>
    </location>
</feature>
<evidence type="ECO:0000313" key="2">
    <source>
        <dbReference type="EMBL" id="AIM62542.1"/>
    </source>
</evidence>
<keyword evidence="1" id="KW-0812">Transmembrane</keyword>
<dbReference type="KEGG" id="wci:WS105_0288"/>
<evidence type="ECO:0000313" key="3">
    <source>
        <dbReference type="Proteomes" id="UP000029079"/>
    </source>
</evidence>
<keyword evidence="1" id="KW-1133">Transmembrane helix</keyword>
<reference evidence="3" key="2">
    <citation type="submission" date="2014-08" db="EMBL/GenBank/DDBJ databases">
        <title>Complete genome of Weissella ceti strain WS74 isolated from diseased rainbow trout in Brazil.</title>
        <authorList>
            <person name="Figueiredo H.C.P."/>
            <person name="Leal C.A.G."/>
            <person name="Pereira F.L."/>
            <person name="Soares S.C."/>
            <person name="Dorella F.A."/>
            <person name="Carvalho A.F."/>
            <person name="Azevedo V.A.C."/>
        </authorList>
    </citation>
    <scope>NUCLEOTIDE SEQUENCE [LARGE SCALE GENOMIC DNA]</scope>
    <source>
        <strain evidence="3">WS74</strain>
    </source>
</reference>
<dbReference type="Proteomes" id="UP000029079">
    <property type="component" value="Chromosome"/>
</dbReference>
<dbReference type="AlphaFoldDB" id="A0A075TUI4"/>